<protein>
    <submittedName>
        <fullName evidence="2">Uncharacterized protein</fullName>
    </submittedName>
</protein>
<proteinExistence type="predicted"/>
<keyword evidence="3" id="KW-1185">Reference proteome</keyword>
<gene>
    <name evidence="2" type="ORF">STA1M1_33940</name>
</gene>
<evidence type="ECO:0000313" key="2">
    <source>
        <dbReference type="EMBL" id="GKY89525.1"/>
    </source>
</evidence>
<dbReference type="EMBL" id="BROH01000012">
    <property type="protein sequence ID" value="GKY89525.1"/>
    <property type="molecule type" value="Genomic_DNA"/>
</dbReference>
<evidence type="ECO:0000256" key="1">
    <source>
        <dbReference type="SAM" id="SignalP"/>
    </source>
</evidence>
<feature type="chain" id="PRO_5046259643" evidence="1">
    <location>
        <begin position="21"/>
        <end position="224"/>
    </location>
</feature>
<organism evidence="2 3">
    <name type="scientific">Sinisalibacter aestuarii</name>
    <dbReference type="NCBI Taxonomy" id="2949426"/>
    <lineage>
        <taxon>Bacteria</taxon>
        <taxon>Pseudomonadati</taxon>
        <taxon>Pseudomonadota</taxon>
        <taxon>Alphaproteobacteria</taxon>
        <taxon>Rhodobacterales</taxon>
        <taxon>Roseobacteraceae</taxon>
        <taxon>Sinisalibacter</taxon>
    </lineage>
</organism>
<name>A0ABQ5LX13_9RHOB</name>
<reference evidence="2" key="1">
    <citation type="journal article" date="2023" name="Int. J. Syst. Evol. Microbiol.">
        <title>Sinisalibacter aestuarii sp. nov., isolated from estuarine sediment of the Arakawa River.</title>
        <authorList>
            <person name="Arafat S.T."/>
            <person name="Hirano S."/>
            <person name="Sato A."/>
            <person name="Takeuchi K."/>
            <person name="Yasuda T."/>
            <person name="Terahara T."/>
            <person name="Hamada M."/>
            <person name="Kobayashi T."/>
        </authorList>
    </citation>
    <scope>NUCLEOTIDE SEQUENCE</scope>
    <source>
        <strain evidence="2">B-399</strain>
    </source>
</reference>
<evidence type="ECO:0000313" key="3">
    <source>
        <dbReference type="Proteomes" id="UP001144205"/>
    </source>
</evidence>
<keyword evidence="1" id="KW-0732">Signal</keyword>
<accession>A0ABQ5LX13</accession>
<comment type="caution">
    <text evidence="2">The sequence shown here is derived from an EMBL/GenBank/DDBJ whole genome shotgun (WGS) entry which is preliminary data.</text>
</comment>
<dbReference type="Proteomes" id="UP001144205">
    <property type="component" value="Unassembled WGS sequence"/>
</dbReference>
<feature type="signal peptide" evidence="1">
    <location>
        <begin position="1"/>
        <end position="20"/>
    </location>
</feature>
<sequence>MIREAALVLALALSPPAAGAQAVVEVPGVLSDEDFYRAAACAAPPGGACRKPVLRWDASRPVRVALRRIDPGFLGRRAKVAGGALTLGLRRLNGLDADFRLARVPDGEIAEIEVFFLDIRAGDPIAGTGIAGVDGTPLGGTTASLLFEDGTGRITRAVIVVAGSLATAAFQPALLAELTRAMGLTTGIAGPAYHGVSVLAAEGGAAKALGLQDIMALKRHYGKD</sequence>